<evidence type="ECO:0000256" key="1">
    <source>
        <dbReference type="SAM" id="MobiDB-lite"/>
    </source>
</evidence>
<accession>A0A7T3U7D7</accession>
<gene>
    <name evidence="2" type="ORF">AchV4_0058</name>
</gene>
<reference evidence="2 3" key="1">
    <citation type="submission" date="2020-11" db="EMBL/GenBank/DDBJ databases">
        <title>Complete Genome Sequence of Achromobacter phage vB_AchrS_AchV4.</title>
        <authorList>
            <person name="Kaliniene L."/>
            <person name="Noreika A."/>
            <person name="Meskys R."/>
        </authorList>
    </citation>
    <scope>NUCLEOTIDE SEQUENCE [LARGE SCALE GENOMIC DNA]</scope>
</reference>
<dbReference type="EMBL" id="MW269554">
    <property type="protein sequence ID" value="QPZ53291.1"/>
    <property type="molecule type" value="Genomic_DNA"/>
</dbReference>
<organism evidence="2 3">
    <name type="scientific">Achromobacter phage vB_AchrS_AchV4</name>
    <dbReference type="NCBI Taxonomy" id="2796514"/>
    <lineage>
        <taxon>Viruses</taxon>
        <taxon>Duplodnaviria</taxon>
        <taxon>Heunggongvirae</taxon>
        <taxon>Uroviricota</taxon>
        <taxon>Caudoviricetes</taxon>
        <taxon>Casjensviridae</taxon>
        <taxon>Gediminasvirus</taxon>
        <taxon>Gediminasvirus AchV4</taxon>
    </lineage>
</organism>
<sequence length="103" mass="11055">MLTRNGKAILTAESKALARLEVDYWAGVHKLAADVRAGFVIPHCDAHGLRFVAGMGGWAFYGQDGEPLDDARLPKRIAHALGLPTANPANDLGSLVDDYTPEK</sequence>
<dbReference type="Proteomes" id="UP000595170">
    <property type="component" value="Segment"/>
</dbReference>
<proteinExistence type="predicted"/>
<protein>
    <submittedName>
        <fullName evidence="2">Uncharacterized protein</fullName>
    </submittedName>
</protein>
<evidence type="ECO:0000313" key="3">
    <source>
        <dbReference type="Proteomes" id="UP000595170"/>
    </source>
</evidence>
<keyword evidence="3" id="KW-1185">Reference proteome</keyword>
<feature type="region of interest" description="Disordered" evidence="1">
    <location>
        <begin position="83"/>
        <end position="103"/>
    </location>
</feature>
<evidence type="ECO:0000313" key="2">
    <source>
        <dbReference type="EMBL" id="QPZ53291.1"/>
    </source>
</evidence>
<name>A0A7T3U7D7_9CAUD</name>